<protein>
    <recommendedName>
        <fullName evidence="2">EamA domain-containing protein</fullName>
    </recommendedName>
</protein>
<feature type="transmembrane region" description="Helical" evidence="1">
    <location>
        <begin position="85"/>
        <end position="104"/>
    </location>
</feature>
<proteinExistence type="predicted"/>
<evidence type="ECO:0000259" key="2">
    <source>
        <dbReference type="Pfam" id="PF00892"/>
    </source>
</evidence>
<dbReference type="Pfam" id="PF00892">
    <property type="entry name" value="EamA"/>
    <property type="match status" value="1"/>
</dbReference>
<keyword evidence="1" id="KW-1133">Transmembrane helix</keyword>
<name>A0ABQ2D3B0_9DEIO</name>
<keyword evidence="4" id="KW-1185">Reference proteome</keyword>
<gene>
    <name evidence="3" type="ORF">GCM10008938_21960</name>
</gene>
<reference evidence="4" key="1">
    <citation type="journal article" date="2019" name="Int. J. Syst. Evol. Microbiol.">
        <title>The Global Catalogue of Microorganisms (GCM) 10K type strain sequencing project: providing services to taxonomists for standard genome sequencing and annotation.</title>
        <authorList>
            <consortium name="The Broad Institute Genomics Platform"/>
            <consortium name="The Broad Institute Genome Sequencing Center for Infectious Disease"/>
            <person name="Wu L."/>
            <person name="Ma J."/>
        </authorList>
    </citation>
    <scope>NUCLEOTIDE SEQUENCE [LARGE SCALE GENOMIC DNA]</scope>
    <source>
        <strain evidence="4">JCM 14370</strain>
    </source>
</reference>
<evidence type="ECO:0000256" key="1">
    <source>
        <dbReference type="SAM" id="Phobius"/>
    </source>
</evidence>
<evidence type="ECO:0000313" key="3">
    <source>
        <dbReference type="EMBL" id="GGJ35481.1"/>
    </source>
</evidence>
<dbReference type="InterPro" id="IPR000620">
    <property type="entry name" value="EamA_dom"/>
</dbReference>
<feature type="transmembrane region" description="Helical" evidence="1">
    <location>
        <begin position="54"/>
        <end position="73"/>
    </location>
</feature>
<accession>A0ABQ2D3B0</accession>
<evidence type="ECO:0000313" key="4">
    <source>
        <dbReference type="Proteomes" id="UP000632222"/>
    </source>
</evidence>
<organism evidence="3 4">
    <name type="scientific">Deinococcus roseus</name>
    <dbReference type="NCBI Taxonomy" id="392414"/>
    <lineage>
        <taxon>Bacteria</taxon>
        <taxon>Thermotogati</taxon>
        <taxon>Deinococcota</taxon>
        <taxon>Deinococci</taxon>
        <taxon>Deinococcales</taxon>
        <taxon>Deinococcaceae</taxon>
        <taxon>Deinococcus</taxon>
    </lineage>
</organism>
<feature type="domain" description="EamA" evidence="2">
    <location>
        <begin position="23"/>
        <end position="151"/>
    </location>
</feature>
<sequence>MSVLGVVAVLIFAVTTGAGQLHSGDIFMLLAVLLAAMGYAEGGRLARELDGWRVVSWALVLSLPFSLVAVLVLPGPSHMPSFTAWAAFGYVSVVSMFLAFFAWYRGLALGGVARAGQVQLVQPVLWSALLEETLDFRTVAAALLVVGCAALSRLTR</sequence>
<keyword evidence="1" id="KW-0812">Transmembrane</keyword>
<dbReference type="EMBL" id="BMOD01000007">
    <property type="protein sequence ID" value="GGJ35481.1"/>
    <property type="molecule type" value="Genomic_DNA"/>
</dbReference>
<dbReference type="SUPFAM" id="SSF103481">
    <property type="entry name" value="Multidrug resistance efflux transporter EmrE"/>
    <property type="match status" value="1"/>
</dbReference>
<keyword evidence="1" id="KW-0472">Membrane</keyword>
<dbReference type="Proteomes" id="UP000632222">
    <property type="component" value="Unassembled WGS sequence"/>
</dbReference>
<dbReference type="InterPro" id="IPR037185">
    <property type="entry name" value="EmrE-like"/>
</dbReference>
<comment type="caution">
    <text evidence="3">The sequence shown here is derived from an EMBL/GenBank/DDBJ whole genome shotgun (WGS) entry which is preliminary data.</text>
</comment>